<evidence type="ECO:0000259" key="2">
    <source>
        <dbReference type="Pfam" id="PF13548"/>
    </source>
</evidence>
<feature type="transmembrane region" description="Helical" evidence="1">
    <location>
        <begin position="40"/>
        <end position="62"/>
    </location>
</feature>
<evidence type="ECO:0000313" key="3">
    <source>
        <dbReference type="EMBL" id="BAJ64382.1"/>
    </source>
</evidence>
<dbReference type="EMBL" id="AP012029">
    <property type="protein sequence ID" value="BAJ64382.1"/>
    <property type="molecule type" value="Genomic_DNA"/>
</dbReference>
<accession>E8MYP6</accession>
<dbReference type="InterPro" id="IPR025196">
    <property type="entry name" value="DUF4126"/>
</dbReference>
<dbReference type="STRING" id="926569.ANT_23560"/>
<reference evidence="3 4" key="1">
    <citation type="submission" date="2010-12" db="EMBL/GenBank/DDBJ databases">
        <title>Whole genome sequence of Anaerolinea thermophila UNI-1.</title>
        <authorList>
            <person name="Narita-Yamada S."/>
            <person name="Kishi E."/>
            <person name="Watanabe Y."/>
            <person name="Takasaki K."/>
            <person name="Ankai A."/>
            <person name="Oguchi A."/>
            <person name="Fukui S."/>
            <person name="Takahashi M."/>
            <person name="Yashiro I."/>
            <person name="Hosoyama A."/>
            <person name="Sekiguchi Y."/>
            <person name="Hanada S."/>
            <person name="Fujita N."/>
        </authorList>
    </citation>
    <scope>NUCLEOTIDE SEQUENCE [LARGE SCALE GENOMIC DNA]</scope>
    <source>
        <strain evidence="4">DSM 14523 / JCM 11388 / NBRC 100420 / UNI-1</strain>
    </source>
</reference>
<protein>
    <submittedName>
        <fullName evidence="3">Hypothetical membrane protein</fullName>
    </submittedName>
</protein>
<dbReference type="AlphaFoldDB" id="E8MYP6"/>
<evidence type="ECO:0000256" key="1">
    <source>
        <dbReference type="SAM" id="Phobius"/>
    </source>
</evidence>
<feature type="transmembrane region" description="Helical" evidence="1">
    <location>
        <begin position="6"/>
        <end position="28"/>
    </location>
</feature>
<feature type="domain" description="DUF4126" evidence="2">
    <location>
        <begin position="3"/>
        <end position="175"/>
    </location>
</feature>
<name>E8MYP6_ANATU</name>
<dbReference type="Pfam" id="PF13548">
    <property type="entry name" value="DUF4126"/>
    <property type="match status" value="1"/>
</dbReference>
<dbReference type="InParanoid" id="E8MYP6"/>
<dbReference type="KEGG" id="atm:ANT_23560"/>
<dbReference type="eggNOG" id="ENOG5031U0Y">
    <property type="taxonomic scope" value="Bacteria"/>
</dbReference>
<keyword evidence="1" id="KW-1133">Transmembrane helix</keyword>
<dbReference type="OrthoDB" id="161516at2"/>
<dbReference type="HOGENOM" id="CLU_086377_0_0_0"/>
<proteinExistence type="predicted"/>
<keyword evidence="1" id="KW-0472">Membrane</keyword>
<organism evidence="3 4">
    <name type="scientific">Anaerolinea thermophila (strain DSM 14523 / JCM 11388 / NBRC 100420 / UNI-1)</name>
    <dbReference type="NCBI Taxonomy" id="926569"/>
    <lineage>
        <taxon>Bacteria</taxon>
        <taxon>Bacillati</taxon>
        <taxon>Chloroflexota</taxon>
        <taxon>Anaerolineae</taxon>
        <taxon>Anaerolineales</taxon>
        <taxon>Anaerolineaceae</taxon>
        <taxon>Anaerolinea</taxon>
    </lineage>
</organism>
<keyword evidence="1" id="KW-0812">Transmembrane</keyword>
<sequence length="190" mass="20162">MEIFSAFGLSASAGLNAYIPLLIVALLAKFTPWIRLNEPWDALTSWWVIGLLVVLSVIEFFADKIPAVNHINDAIQTFIRPAAGAIVFAASTSVVKEIHPVLAISAGILVAGGVHAAKSLVLRPAVTAVSGGTANVPVSMAEDVISTILSILSVVVPVLIACILILVTTTILWMWLRKIRSTSSVPKTRT</sequence>
<dbReference type="Proteomes" id="UP000008922">
    <property type="component" value="Chromosome"/>
</dbReference>
<keyword evidence="4" id="KW-1185">Reference proteome</keyword>
<dbReference type="RefSeq" id="WP_013560748.1">
    <property type="nucleotide sequence ID" value="NC_014960.1"/>
</dbReference>
<feature type="transmembrane region" description="Helical" evidence="1">
    <location>
        <begin position="148"/>
        <end position="176"/>
    </location>
</feature>
<gene>
    <name evidence="3" type="ordered locus">ANT_23560</name>
</gene>
<evidence type="ECO:0000313" key="4">
    <source>
        <dbReference type="Proteomes" id="UP000008922"/>
    </source>
</evidence>